<reference evidence="5 6" key="1">
    <citation type="submission" date="2017-10" db="EMBL/GenBank/DDBJ databases">
        <title>Paenichitinophaga pekingensis gen. nov., sp. nov., isolated from activated sludge.</title>
        <authorList>
            <person name="Jin D."/>
            <person name="Kong X."/>
            <person name="Deng Y."/>
            <person name="Bai Z."/>
        </authorList>
    </citation>
    <scope>NUCLEOTIDE SEQUENCE [LARGE SCALE GENOMIC DNA]</scope>
    <source>
        <strain evidence="5 6">13</strain>
    </source>
</reference>
<dbReference type="GO" id="GO:0005737">
    <property type="term" value="C:cytoplasm"/>
    <property type="evidence" value="ECO:0007669"/>
    <property type="project" value="TreeGrafter"/>
</dbReference>
<dbReference type="PANTHER" id="PTHR30313">
    <property type="entry name" value="DNA PRIMASE"/>
    <property type="match status" value="1"/>
</dbReference>
<keyword evidence="3" id="KW-0862">Zinc</keyword>
<evidence type="ECO:0000256" key="2">
    <source>
        <dbReference type="ARBA" id="ARBA00022771"/>
    </source>
</evidence>
<dbReference type="SUPFAM" id="SSF57783">
    <property type="entry name" value="Zinc beta-ribbon"/>
    <property type="match status" value="1"/>
</dbReference>
<dbReference type="InterPro" id="IPR036977">
    <property type="entry name" value="DNA_primase_Znf_CHC2"/>
</dbReference>
<evidence type="ECO:0000256" key="1">
    <source>
        <dbReference type="ARBA" id="ARBA00022723"/>
    </source>
</evidence>
<evidence type="ECO:0000313" key="5">
    <source>
        <dbReference type="EMBL" id="ATL45712.1"/>
    </source>
</evidence>
<dbReference type="InterPro" id="IPR002694">
    <property type="entry name" value="Znf_CHC2"/>
</dbReference>
<organism evidence="5 6">
    <name type="scientific">Chitinophaga caeni</name>
    <dbReference type="NCBI Taxonomy" id="2029983"/>
    <lineage>
        <taxon>Bacteria</taxon>
        <taxon>Pseudomonadati</taxon>
        <taxon>Bacteroidota</taxon>
        <taxon>Chitinophagia</taxon>
        <taxon>Chitinophagales</taxon>
        <taxon>Chitinophagaceae</taxon>
        <taxon>Chitinophaga</taxon>
    </lineage>
</organism>
<dbReference type="GO" id="GO:0003677">
    <property type="term" value="F:DNA binding"/>
    <property type="evidence" value="ECO:0007669"/>
    <property type="project" value="InterPro"/>
</dbReference>
<dbReference type="PANTHER" id="PTHR30313:SF2">
    <property type="entry name" value="DNA PRIMASE"/>
    <property type="match status" value="1"/>
</dbReference>
<dbReference type="InterPro" id="IPR050219">
    <property type="entry name" value="DnaG_primase"/>
</dbReference>
<dbReference type="GO" id="GO:0006269">
    <property type="term" value="P:DNA replication, synthesis of primer"/>
    <property type="evidence" value="ECO:0007669"/>
    <property type="project" value="TreeGrafter"/>
</dbReference>
<dbReference type="SUPFAM" id="SSF56731">
    <property type="entry name" value="DNA primase core"/>
    <property type="match status" value="1"/>
</dbReference>
<dbReference type="Pfam" id="PF01807">
    <property type="entry name" value="Zn_ribbon_DnaG"/>
    <property type="match status" value="1"/>
</dbReference>
<keyword evidence="6" id="KW-1185">Reference proteome</keyword>
<keyword evidence="2" id="KW-0863">Zinc-finger</keyword>
<dbReference type="Proteomes" id="UP000220133">
    <property type="component" value="Chromosome"/>
</dbReference>
<accession>A0A291QPA3</accession>
<dbReference type="Gene3D" id="3.90.580.10">
    <property type="entry name" value="Zinc finger, CHC2-type domain"/>
    <property type="match status" value="1"/>
</dbReference>
<dbReference type="AlphaFoldDB" id="A0A291QPA3"/>
<feature type="domain" description="Zinc finger CHC2-type" evidence="4">
    <location>
        <begin position="41"/>
        <end position="95"/>
    </location>
</feature>
<dbReference type="SMART" id="SM00400">
    <property type="entry name" value="ZnF_CHCC"/>
    <property type="match status" value="1"/>
</dbReference>
<dbReference type="GO" id="GO:0003899">
    <property type="term" value="F:DNA-directed RNA polymerase activity"/>
    <property type="evidence" value="ECO:0007669"/>
    <property type="project" value="InterPro"/>
</dbReference>
<gene>
    <name evidence="5" type="ORF">COR50_00235</name>
</gene>
<keyword evidence="1" id="KW-0479">Metal-binding</keyword>
<evidence type="ECO:0000256" key="3">
    <source>
        <dbReference type="ARBA" id="ARBA00022833"/>
    </source>
</evidence>
<dbReference type="GO" id="GO:0008270">
    <property type="term" value="F:zinc ion binding"/>
    <property type="evidence" value="ECO:0007669"/>
    <property type="project" value="UniProtKB-KW"/>
</dbReference>
<proteinExistence type="predicted"/>
<evidence type="ECO:0000313" key="6">
    <source>
        <dbReference type="Proteomes" id="UP000220133"/>
    </source>
</evidence>
<dbReference type="EMBL" id="CP023777">
    <property type="protein sequence ID" value="ATL45712.1"/>
    <property type="molecule type" value="Genomic_DNA"/>
</dbReference>
<evidence type="ECO:0000259" key="4">
    <source>
        <dbReference type="SMART" id="SM00400"/>
    </source>
</evidence>
<dbReference type="KEGG" id="cbae:COR50_00235"/>
<sequence length="214" mass="23713">MVTWRSKTSRPMEIKELKQRLRLSEVIAYYGLLPDKHGRLLCPFHDDKTPSLQLYPKTGTFCCFSTNCNAGTGDVIRFIELMDTCSMHEAIMKAKSLIGGTPLLPAVPAAPVNPSTDPIEREAVLAKVFGSFKKALPASRKAVDYLQGRGLDYRQHACGYNSGGLHWDSRNHYLVASMVKYGLLKPYPAGGYSVWAKDCVIFPLEDATGRIVSL</sequence>
<protein>
    <recommendedName>
        <fullName evidence="4">Zinc finger CHC2-type domain-containing protein</fullName>
    </recommendedName>
</protein>
<name>A0A291QPA3_9BACT</name>